<dbReference type="Pfam" id="PF13625">
    <property type="entry name" value="Helicase_C_3"/>
    <property type="match status" value="1"/>
</dbReference>
<dbReference type="OrthoDB" id="3415124at2"/>
<dbReference type="InterPro" id="IPR032830">
    <property type="entry name" value="XPB/Ssl2_N"/>
</dbReference>
<dbReference type="EMBL" id="WBJZ01000003">
    <property type="protein sequence ID" value="KAB1660370.1"/>
    <property type="molecule type" value="Genomic_DNA"/>
</dbReference>
<evidence type="ECO:0000259" key="1">
    <source>
        <dbReference type="Pfam" id="PF13625"/>
    </source>
</evidence>
<proteinExistence type="predicted"/>
<keyword evidence="3" id="KW-1185">Reference proteome</keyword>
<evidence type="ECO:0000313" key="2">
    <source>
        <dbReference type="EMBL" id="KAB1660370.1"/>
    </source>
</evidence>
<organism evidence="2 3">
    <name type="scientific">Pseudoclavibacter chungangensis</name>
    <dbReference type="NCBI Taxonomy" id="587635"/>
    <lineage>
        <taxon>Bacteria</taxon>
        <taxon>Bacillati</taxon>
        <taxon>Actinomycetota</taxon>
        <taxon>Actinomycetes</taxon>
        <taxon>Micrococcales</taxon>
        <taxon>Microbacteriaceae</taxon>
        <taxon>Pseudoclavibacter</taxon>
    </lineage>
</organism>
<dbReference type="Proteomes" id="UP000467240">
    <property type="component" value="Unassembled WGS sequence"/>
</dbReference>
<sequence length="560" mass="60628">MNSVVRLLGDLRARDEDALAALVVERRVPLRGTGSLIDLAEWLLEPRRVHDDLERLGWRELHRLRSGDPQARLRARRRGFAVLGPHGVEVLPDVSRQVSELLGDDQPHRQDGDGEHEARAGERALALTSLAADVLARLDAAPIPVRTGRSGTRIGGTDIRRIAASLDEPHELVAAVAGWLVGARLVGDADGTWRPTERGRDFLADGTVARWRVLAEQWLDGLGVAEHRELVNGPRGDSEAALVAESVGALTGGEPTALGRAALSDDLDDATERIRAALPDEIEGVYIQPDLTIIAPGPLPADADAGLRAVADLETRGLASTYRLSLASLARGLSSGLGMDEIRERLRSLSLTPLPQPVAYLLDEAARTHGLVRVRRVVEDGVSGTRVSSSDPTLLDRLGVDQDLRPLDLRRGASGTLHSILPVDSVYWALVEARYPVAMEDDAGRERPAVERVTATAPTLPVPTPARELARALLADSARLADDEATTWLQRRLELARRARSSVRVRVSVRGDEPRVLELRPLSVTAHRLRARDEASDVERTLPLDALELLDDAAPGDGEA</sequence>
<dbReference type="AlphaFoldDB" id="A0A7J5C0F6"/>
<accession>A0A7J5C0F6</accession>
<gene>
    <name evidence="2" type="ORF">F8O01_03340</name>
</gene>
<dbReference type="RefSeq" id="WP_158039470.1">
    <property type="nucleotide sequence ID" value="NZ_JACCFV010000001.1"/>
</dbReference>
<name>A0A7J5C0F6_9MICO</name>
<reference evidence="2 3" key="1">
    <citation type="submission" date="2019-09" db="EMBL/GenBank/DDBJ databases">
        <title>Phylogeny of genus Pseudoclavibacter and closely related genus.</title>
        <authorList>
            <person name="Li Y."/>
        </authorList>
    </citation>
    <scope>NUCLEOTIDE SEQUENCE [LARGE SCALE GENOMIC DNA]</scope>
    <source>
        <strain evidence="2 3">DSM 23821</strain>
    </source>
</reference>
<protein>
    <recommendedName>
        <fullName evidence="1">Helicase XPB/Ssl2 N-terminal domain-containing protein</fullName>
    </recommendedName>
</protein>
<comment type="caution">
    <text evidence="2">The sequence shown here is derived from an EMBL/GenBank/DDBJ whole genome shotgun (WGS) entry which is preliminary data.</text>
</comment>
<evidence type="ECO:0000313" key="3">
    <source>
        <dbReference type="Proteomes" id="UP000467240"/>
    </source>
</evidence>
<feature type="domain" description="Helicase XPB/Ssl2 N-terminal" evidence="1">
    <location>
        <begin position="286"/>
        <end position="411"/>
    </location>
</feature>